<evidence type="ECO:0008006" key="4">
    <source>
        <dbReference type="Google" id="ProtNLM"/>
    </source>
</evidence>
<comment type="caution">
    <text evidence="2">The sequence shown here is derived from an EMBL/GenBank/DDBJ whole genome shotgun (WGS) entry which is preliminary data.</text>
</comment>
<evidence type="ECO:0000256" key="1">
    <source>
        <dbReference type="SAM" id="MobiDB-lite"/>
    </source>
</evidence>
<organism evidence="2 3">
    <name type="scientific">Solanum pinnatisectum</name>
    <name type="common">tansyleaf nightshade</name>
    <dbReference type="NCBI Taxonomy" id="50273"/>
    <lineage>
        <taxon>Eukaryota</taxon>
        <taxon>Viridiplantae</taxon>
        <taxon>Streptophyta</taxon>
        <taxon>Embryophyta</taxon>
        <taxon>Tracheophyta</taxon>
        <taxon>Spermatophyta</taxon>
        <taxon>Magnoliopsida</taxon>
        <taxon>eudicotyledons</taxon>
        <taxon>Gunneridae</taxon>
        <taxon>Pentapetalae</taxon>
        <taxon>asterids</taxon>
        <taxon>lamiids</taxon>
        <taxon>Solanales</taxon>
        <taxon>Solanaceae</taxon>
        <taxon>Solanoideae</taxon>
        <taxon>Solaneae</taxon>
        <taxon>Solanum</taxon>
    </lineage>
</organism>
<name>A0AAV9MJB8_9SOLN</name>
<proteinExistence type="predicted"/>
<sequence length="121" mass="13865">MDHAASFSIDITQLISSDRIYDSDDDTWAKNRSKFLHEPISNEESEDCGLFVVAFAEFFSDEIHIPSYDFRSDYLCNRYGALLWRYDSDMAKAGYVSENDDSSKPKGHFTPPPQNDLGHIE</sequence>
<gene>
    <name evidence="2" type="ORF">R3W88_000812</name>
</gene>
<dbReference type="AlphaFoldDB" id="A0AAV9MJB8"/>
<dbReference type="Proteomes" id="UP001311915">
    <property type="component" value="Unassembled WGS sequence"/>
</dbReference>
<accession>A0AAV9MJB8</accession>
<dbReference type="PANTHER" id="PTHR33022:SF13">
    <property type="entry name" value="UBIQUITIN-LIKE PROTEASE FAMILY PROFILE DOMAIN-CONTAINING PROTEIN"/>
    <property type="match status" value="1"/>
</dbReference>
<evidence type="ECO:0000313" key="3">
    <source>
        <dbReference type="Proteomes" id="UP001311915"/>
    </source>
</evidence>
<keyword evidence="3" id="KW-1185">Reference proteome</keyword>
<reference evidence="2 3" key="1">
    <citation type="submission" date="2023-10" db="EMBL/GenBank/DDBJ databases">
        <title>Genome-Wide Identification Analysis in wild type Solanum Pinnatisectum Reveals Some Genes Defensing Phytophthora Infestans.</title>
        <authorList>
            <person name="Sun C."/>
        </authorList>
    </citation>
    <scope>NUCLEOTIDE SEQUENCE [LARGE SCALE GENOMIC DNA]</scope>
    <source>
        <strain evidence="2">LQN</strain>
        <tissue evidence="2">Leaf</tissue>
    </source>
</reference>
<feature type="region of interest" description="Disordered" evidence="1">
    <location>
        <begin position="95"/>
        <end position="121"/>
    </location>
</feature>
<protein>
    <recommendedName>
        <fullName evidence="4">Ubiquitin-like protease family profile domain-containing protein</fullName>
    </recommendedName>
</protein>
<dbReference type="EMBL" id="JAWPEI010000001">
    <property type="protein sequence ID" value="KAK4737115.1"/>
    <property type="molecule type" value="Genomic_DNA"/>
</dbReference>
<dbReference type="PANTHER" id="PTHR33022">
    <property type="entry name" value="DUF1985 DOMAIN-CONTAINING PROTEIN"/>
    <property type="match status" value="1"/>
</dbReference>
<evidence type="ECO:0000313" key="2">
    <source>
        <dbReference type="EMBL" id="KAK4737115.1"/>
    </source>
</evidence>